<dbReference type="GO" id="GO:0005682">
    <property type="term" value="C:U5 snRNP"/>
    <property type="evidence" value="ECO:0007669"/>
    <property type="project" value="TreeGrafter"/>
</dbReference>
<dbReference type="AlphaFoldDB" id="A0A8K0FY63"/>
<dbReference type="GO" id="GO:0046540">
    <property type="term" value="C:U4/U6 x U5 tri-snRNP complex"/>
    <property type="evidence" value="ECO:0007669"/>
    <property type="project" value="TreeGrafter"/>
</dbReference>
<evidence type="ECO:0000256" key="8">
    <source>
        <dbReference type="ARBA" id="ARBA00031388"/>
    </source>
</evidence>
<dbReference type="InterPro" id="IPR036285">
    <property type="entry name" value="PRP4-like_sf"/>
</dbReference>
<evidence type="ECO:0000256" key="3">
    <source>
        <dbReference type="ARBA" id="ARBA00018242"/>
    </source>
</evidence>
<keyword evidence="6" id="KW-0508">mRNA splicing</keyword>
<dbReference type="FunFam" id="4.10.280.110:FF:000001">
    <property type="entry name" value="pre-mRNA-splicing factor 18 isoform X2"/>
    <property type="match status" value="1"/>
</dbReference>
<evidence type="ECO:0000256" key="1">
    <source>
        <dbReference type="ARBA" id="ARBA00004324"/>
    </source>
</evidence>
<protein>
    <recommendedName>
        <fullName evidence="3">Pre-mRNA-splicing factor 18</fullName>
    </recommendedName>
    <alternativeName>
        <fullName evidence="8">PRP18 homolog</fullName>
    </alternativeName>
</protein>
<comment type="subcellular location">
    <subcellularLocation>
        <location evidence="1">Nucleus speckle</location>
    </subcellularLocation>
</comment>
<dbReference type="Pfam" id="PF02840">
    <property type="entry name" value="Prp18"/>
    <property type="match status" value="1"/>
</dbReference>
<dbReference type="PANTHER" id="PTHR13007:SF19">
    <property type="entry name" value="PRE-MRNA-SPLICING FACTOR 18"/>
    <property type="match status" value="1"/>
</dbReference>
<dbReference type="SUPFAM" id="SSF47938">
    <property type="entry name" value="Functional domain of the splicing factor Prp18"/>
    <property type="match status" value="1"/>
</dbReference>
<comment type="caution">
    <text evidence="11">The sequence shown here is derived from an EMBL/GenBank/DDBJ whole genome shotgun (WGS) entry which is preliminary data.</text>
</comment>
<evidence type="ECO:0000256" key="2">
    <source>
        <dbReference type="ARBA" id="ARBA00008137"/>
    </source>
</evidence>
<evidence type="ECO:0000313" key="11">
    <source>
        <dbReference type="EMBL" id="KAF2881082.1"/>
    </source>
</evidence>
<dbReference type="GO" id="GO:0071021">
    <property type="term" value="C:U2-type post-spliceosomal complex"/>
    <property type="evidence" value="ECO:0007669"/>
    <property type="project" value="TreeGrafter"/>
</dbReference>
<keyword evidence="5" id="KW-0747">Spliceosome</keyword>
<evidence type="ECO:0000256" key="9">
    <source>
        <dbReference type="SAM" id="MobiDB-lite"/>
    </source>
</evidence>
<dbReference type="GO" id="GO:0000350">
    <property type="term" value="P:generation of catalytic spliceosome for second transesterification step"/>
    <property type="evidence" value="ECO:0007669"/>
    <property type="project" value="TreeGrafter"/>
</dbReference>
<keyword evidence="4" id="KW-0507">mRNA processing</keyword>
<sequence length="349" mass="40577">MDILKAEIAKKRKLLEEKQLVDSNRKYFKRAELVAKEEEEYRLKYGRNTNEESKDSIRTVEGSSAAERGSDHSVLPRSEVISRLRDRGEPIFLFGETELEAFKRLRKCEILEPEMNKGFRNDFQEAMEKVDQAYLDEILAAGGESKEETKTNLKPQEPVTSYEEIREMTKKIGRGNREYDMMVIMKFIQLLLKMWNDQLQNRSSEVKMDTRGKMAKATFTQTQVYLKPLLRKLKTHTLPEDILESLTEITQHLLNRNYLKASDAYLQMAIGNAPWPIGVTMVGIHARTGREKIFSKNVAHVMNDETQRKYIQAIKRLMTKCQEYFPTDPSRCVEYQAFGILPQRNSSTS</sequence>
<dbReference type="InterPro" id="IPR039979">
    <property type="entry name" value="PRPF18"/>
</dbReference>
<dbReference type="SMART" id="SM00500">
    <property type="entry name" value="SFM"/>
    <property type="match status" value="1"/>
</dbReference>
<name>A0A8K0FY63_IGNLU</name>
<dbReference type="SUPFAM" id="SSF158230">
    <property type="entry name" value="PRP4-like"/>
    <property type="match status" value="1"/>
</dbReference>
<dbReference type="Pfam" id="PF08799">
    <property type="entry name" value="PRP4"/>
    <property type="match status" value="1"/>
</dbReference>
<dbReference type="InterPro" id="IPR014906">
    <property type="entry name" value="PRP4-like"/>
</dbReference>
<keyword evidence="12" id="KW-1185">Reference proteome</keyword>
<dbReference type="EMBL" id="VTPC01090858">
    <property type="protein sequence ID" value="KAF2881082.1"/>
    <property type="molecule type" value="Genomic_DNA"/>
</dbReference>
<organism evidence="11 12">
    <name type="scientific">Ignelater luminosus</name>
    <name type="common">Cucubano</name>
    <name type="synonym">Pyrophorus luminosus</name>
    <dbReference type="NCBI Taxonomy" id="2038154"/>
    <lineage>
        <taxon>Eukaryota</taxon>
        <taxon>Metazoa</taxon>
        <taxon>Ecdysozoa</taxon>
        <taxon>Arthropoda</taxon>
        <taxon>Hexapoda</taxon>
        <taxon>Insecta</taxon>
        <taxon>Pterygota</taxon>
        <taxon>Neoptera</taxon>
        <taxon>Endopterygota</taxon>
        <taxon>Coleoptera</taxon>
        <taxon>Polyphaga</taxon>
        <taxon>Elateriformia</taxon>
        <taxon>Elateroidea</taxon>
        <taxon>Elateridae</taxon>
        <taxon>Agrypninae</taxon>
        <taxon>Pyrophorini</taxon>
        <taxon>Ignelater</taxon>
    </lineage>
</organism>
<evidence type="ECO:0000313" key="12">
    <source>
        <dbReference type="Proteomes" id="UP000801492"/>
    </source>
</evidence>
<evidence type="ECO:0000256" key="4">
    <source>
        <dbReference type="ARBA" id="ARBA00022664"/>
    </source>
</evidence>
<evidence type="ECO:0000256" key="7">
    <source>
        <dbReference type="ARBA" id="ARBA00023242"/>
    </source>
</evidence>
<gene>
    <name evidence="11" type="ORF">ILUMI_25084</name>
</gene>
<feature type="domain" description="Pre-mRNA processing factor 4 (PRP4)-like" evidence="10">
    <location>
        <begin position="75"/>
        <end position="125"/>
    </location>
</feature>
<dbReference type="OrthoDB" id="10261918at2759"/>
<comment type="similarity">
    <text evidence="2">Belongs to the PRP18 family.</text>
</comment>
<reference evidence="11" key="1">
    <citation type="submission" date="2019-08" db="EMBL/GenBank/DDBJ databases">
        <title>The genome of the North American firefly Photinus pyralis.</title>
        <authorList>
            <consortium name="Photinus pyralis genome working group"/>
            <person name="Fallon T.R."/>
            <person name="Sander Lower S.E."/>
            <person name="Weng J.-K."/>
        </authorList>
    </citation>
    <scope>NUCLEOTIDE SEQUENCE</scope>
    <source>
        <strain evidence="11">TRF0915ILg1</strain>
        <tissue evidence="11">Whole body</tissue>
    </source>
</reference>
<dbReference type="Gene3D" id="1.20.940.10">
    <property type="entry name" value="Functional domain of the splicing factor Prp18"/>
    <property type="match status" value="1"/>
</dbReference>
<dbReference type="FunFam" id="1.20.940.10:FF:000002">
    <property type="entry name" value="Pre-mRNA processing factor 18"/>
    <property type="match status" value="1"/>
</dbReference>
<evidence type="ECO:0000259" key="10">
    <source>
        <dbReference type="SMART" id="SM00500"/>
    </source>
</evidence>
<feature type="region of interest" description="Disordered" evidence="9">
    <location>
        <begin position="45"/>
        <end position="74"/>
    </location>
</feature>
<dbReference type="PANTHER" id="PTHR13007">
    <property type="entry name" value="PRE-MRNA SPLICING FACTOR-RELATED"/>
    <property type="match status" value="1"/>
</dbReference>
<accession>A0A8K0FY63</accession>
<evidence type="ECO:0000256" key="5">
    <source>
        <dbReference type="ARBA" id="ARBA00022728"/>
    </source>
</evidence>
<dbReference type="InterPro" id="IPR004098">
    <property type="entry name" value="Prp18"/>
</dbReference>
<dbReference type="GO" id="GO:0016607">
    <property type="term" value="C:nuclear speck"/>
    <property type="evidence" value="ECO:0007669"/>
    <property type="project" value="UniProtKB-SubCell"/>
</dbReference>
<dbReference type="Proteomes" id="UP000801492">
    <property type="component" value="Unassembled WGS sequence"/>
</dbReference>
<dbReference type="Gene3D" id="4.10.280.110">
    <property type="entry name" value="Pre-mRNA processing factor 4 domain"/>
    <property type="match status" value="1"/>
</dbReference>
<feature type="compositionally biased region" description="Basic and acidic residues" evidence="9">
    <location>
        <begin position="45"/>
        <end position="58"/>
    </location>
</feature>
<proteinExistence type="inferred from homology"/>
<keyword evidence="7" id="KW-0539">Nucleus</keyword>
<evidence type="ECO:0000256" key="6">
    <source>
        <dbReference type="ARBA" id="ARBA00023187"/>
    </source>
</evidence>